<dbReference type="Pfam" id="PF13641">
    <property type="entry name" value="Glyco_tranf_2_3"/>
    <property type="match status" value="1"/>
</dbReference>
<dbReference type="eggNOG" id="COG1215">
    <property type="taxonomic scope" value="Bacteria"/>
</dbReference>
<accession>A0A074M5K0</accession>
<comment type="caution">
    <text evidence="5">The sequence shown here is derived from an EMBL/GenBank/DDBJ whole genome shotgun (WGS) entry which is preliminary data.</text>
</comment>
<dbReference type="PANTHER" id="PTHR43630:SF1">
    <property type="entry name" value="POLY-BETA-1,6-N-ACETYL-D-GLUCOSAMINE SYNTHASE"/>
    <property type="match status" value="1"/>
</dbReference>
<sequence>MSILGTLADGAFIGLQGLTGALSAYQVGVSLFGLRQKQETITHAPQKTFAIFVAAHNEAEVIEPLLENLQTLDYPRDMYDIFVICDNCTDNTAEISRKAGALAFERFDDAKRGKGFAIEWMLERLWEQEREYDAVVMFDADNLAARNFLMEMNEKLINGARVIQGYLATKNPNDSWISVSMAISYYYTNRCWQLSRYNLGLANSLGGTGICIDTPLLKEMGWGATSLTEDVEFTARCVERGVYPTWAHNAIVYDEKPNTMKASWRQRLRWMQGHFDCASRYFWPLLGKSIKHRNWHMLDAALYLFQPMRLLIILVTSLVLYLQLVMPHWWAVTNVQRVMLPTNYWILVNLLLYAQLPLSMYLEKAGWRSYLALPLYPIFLLTWFPITVVAFFTKNNKTWSHTVHSRAIRLDELSN</sequence>
<dbReference type="STRING" id="1157490.EL26_21580"/>
<feature type="transmembrane region" description="Helical" evidence="4">
    <location>
        <begin position="344"/>
        <end position="362"/>
    </location>
</feature>
<evidence type="ECO:0000313" key="5">
    <source>
        <dbReference type="EMBL" id="KEO81272.1"/>
    </source>
</evidence>
<dbReference type="OrthoDB" id="9797391at2"/>
<dbReference type="Gene3D" id="3.90.550.10">
    <property type="entry name" value="Spore Coat Polysaccharide Biosynthesis Protein SpsA, Chain A"/>
    <property type="match status" value="1"/>
</dbReference>
<keyword evidence="2" id="KW-0328">Glycosyltransferase</keyword>
<dbReference type="SUPFAM" id="SSF53448">
    <property type="entry name" value="Nucleotide-diphospho-sugar transferases"/>
    <property type="match status" value="1"/>
</dbReference>
<evidence type="ECO:0000256" key="2">
    <source>
        <dbReference type="ARBA" id="ARBA00022676"/>
    </source>
</evidence>
<keyword evidence="6" id="KW-1185">Reference proteome</keyword>
<evidence type="ECO:0000256" key="1">
    <source>
        <dbReference type="ARBA" id="ARBA00006739"/>
    </source>
</evidence>
<dbReference type="InterPro" id="IPR029044">
    <property type="entry name" value="Nucleotide-diphossugar_trans"/>
</dbReference>
<keyword evidence="3 5" id="KW-0808">Transferase</keyword>
<dbReference type="GO" id="GO:0016757">
    <property type="term" value="F:glycosyltransferase activity"/>
    <property type="evidence" value="ECO:0007669"/>
    <property type="project" value="UniProtKB-KW"/>
</dbReference>
<dbReference type="EMBL" id="JMIR01000041">
    <property type="protein sequence ID" value="KEO81272.1"/>
    <property type="molecule type" value="Genomic_DNA"/>
</dbReference>
<keyword evidence="4" id="KW-1133">Transmembrane helix</keyword>
<keyword evidence="4" id="KW-0812">Transmembrane</keyword>
<keyword evidence="4" id="KW-0472">Membrane</keyword>
<feature type="transmembrane region" description="Helical" evidence="4">
    <location>
        <begin position="300"/>
        <end position="324"/>
    </location>
</feature>
<dbReference type="PANTHER" id="PTHR43630">
    <property type="entry name" value="POLY-BETA-1,6-N-ACETYL-D-GLUCOSAMINE SYNTHASE"/>
    <property type="match status" value="1"/>
</dbReference>
<feature type="transmembrane region" description="Helical" evidence="4">
    <location>
        <begin position="374"/>
        <end position="393"/>
    </location>
</feature>
<proteinExistence type="inferred from homology"/>
<reference evidence="5 6" key="1">
    <citation type="journal article" date="2013" name="Int. J. Syst. Evol. Microbiol.">
        <title>Tumebacillus flagellatus sp. nov., an alpha-amylase/pullulanase-producing bacterium isolated from cassava wastewater.</title>
        <authorList>
            <person name="Wang Q."/>
            <person name="Xie N."/>
            <person name="Qin Y."/>
            <person name="Shen N."/>
            <person name="Zhu J."/>
            <person name="Mi H."/>
            <person name="Huang R."/>
        </authorList>
    </citation>
    <scope>NUCLEOTIDE SEQUENCE [LARGE SCALE GENOMIC DNA]</scope>
    <source>
        <strain evidence="5 6">GST4</strain>
    </source>
</reference>
<dbReference type="CDD" id="cd06438">
    <property type="entry name" value="EpsO_like"/>
    <property type="match status" value="1"/>
</dbReference>
<gene>
    <name evidence="5" type="ORF">EL26_21580</name>
</gene>
<dbReference type="AlphaFoldDB" id="A0A074M5K0"/>
<evidence type="ECO:0000313" key="6">
    <source>
        <dbReference type="Proteomes" id="UP000027931"/>
    </source>
</evidence>
<dbReference type="RefSeq" id="WP_038093645.1">
    <property type="nucleotide sequence ID" value="NZ_JMIR01000041.1"/>
</dbReference>
<dbReference type="Proteomes" id="UP000027931">
    <property type="component" value="Unassembled WGS sequence"/>
</dbReference>
<protein>
    <submittedName>
        <fullName evidence="5">Glycosyl transferase family 2</fullName>
    </submittedName>
</protein>
<evidence type="ECO:0000256" key="3">
    <source>
        <dbReference type="ARBA" id="ARBA00022679"/>
    </source>
</evidence>
<comment type="similarity">
    <text evidence="1">Belongs to the glycosyltransferase 2 family.</text>
</comment>
<organism evidence="5 6">
    <name type="scientific">Tumebacillus flagellatus</name>
    <dbReference type="NCBI Taxonomy" id="1157490"/>
    <lineage>
        <taxon>Bacteria</taxon>
        <taxon>Bacillati</taxon>
        <taxon>Bacillota</taxon>
        <taxon>Bacilli</taxon>
        <taxon>Bacillales</taxon>
        <taxon>Alicyclobacillaceae</taxon>
        <taxon>Tumebacillus</taxon>
    </lineage>
</organism>
<evidence type="ECO:0000256" key="4">
    <source>
        <dbReference type="SAM" id="Phobius"/>
    </source>
</evidence>
<name>A0A074M5K0_9BACL</name>